<dbReference type="KEGG" id="nano:G5V58_06110"/>
<feature type="transmembrane region" description="Helical" evidence="1">
    <location>
        <begin position="97"/>
        <end position="120"/>
    </location>
</feature>
<dbReference type="AlphaFoldDB" id="A0A6G6WKM1"/>
<keyword evidence="1" id="KW-1133">Transmembrane helix</keyword>
<feature type="transmembrane region" description="Helical" evidence="1">
    <location>
        <begin position="57"/>
        <end position="76"/>
    </location>
</feature>
<proteinExistence type="predicted"/>
<feature type="transmembrane region" description="Helical" evidence="1">
    <location>
        <begin position="126"/>
        <end position="150"/>
    </location>
</feature>
<dbReference type="Pfam" id="PF07077">
    <property type="entry name" value="DUF1345"/>
    <property type="match status" value="1"/>
</dbReference>
<feature type="transmembrane region" description="Helical" evidence="1">
    <location>
        <begin position="32"/>
        <end position="51"/>
    </location>
</feature>
<evidence type="ECO:0000256" key="1">
    <source>
        <dbReference type="SAM" id="Phobius"/>
    </source>
</evidence>
<dbReference type="InterPro" id="IPR009781">
    <property type="entry name" value="DUF1345"/>
</dbReference>
<name>A0A6G6WKM1_9ACTN</name>
<keyword evidence="3" id="KW-1185">Reference proteome</keyword>
<dbReference type="Proteomes" id="UP000502996">
    <property type="component" value="Chromosome"/>
</dbReference>
<accession>A0A6G6WKM1</accession>
<dbReference type="PROSITE" id="PS51318">
    <property type="entry name" value="TAT"/>
    <property type="match status" value="1"/>
</dbReference>
<organism evidence="2 3">
    <name type="scientific">Nocardioides anomalus</name>
    <dbReference type="NCBI Taxonomy" id="2712223"/>
    <lineage>
        <taxon>Bacteria</taxon>
        <taxon>Bacillati</taxon>
        <taxon>Actinomycetota</taxon>
        <taxon>Actinomycetes</taxon>
        <taxon>Propionibacteriales</taxon>
        <taxon>Nocardioidaceae</taxon>
        <taxon>Nocardioides</taxon>
    </lineage>
</organism>
<gene>
    <name evidence="2" type="ORF">G5V58_06110</name>
</gene>
<keyword evidence="1" id="KW-0812">Transmembrane</keyword>
<sequence length="233" mass="24684">MDGGGSPSRRATSVRWAARGHAPDRLLSARRALLSLAAGLAAGAVVALAATPRLLALTAWTVTTAVLLAWVWRTSWPQDSRGTKRLAEQEQSTRSTDVWLISAAVASLAVVVVALVQSSAQRGPVAVASVLLSVVSVALSWALVNTVYAFKYARMFYLDEPDEGGIDFGEVDEPTYSDFAYLAFTVGMSFAVSDTEPTTTRIRRVALGHALLSYAFGTGVLAVAINLVTNLGQ</sequence>
<dbReference type="EMBL" id="CP049257">
    <property type="protein sequence ID" value="QIG45784.1"/>
    <property type="molecule type" value="Genomic_DNA"/>
</dbReference>
<evidence type="ECO:0000313" key="2">
    <source>
        <dbReference type="EMBL" id="QIG45784.1"/>
    </source>
</evidence>
<protein>
    <submittedName>
        <fullName evidence="2">DUF1345 domain-containing protein</fullName>
    </submittedName>
</protein>
<dbReference type="InterPro" id="IPR006311">
    <property type="entry name" value="TAT_signal"/>
</dbReference>
<keyword evidence="1" id="KW-0472">Membrane</keyword>
<reference evidence="2 3" key="1">
    <citation type="submission" date="2020-02" db="EMBL/GenBank/DDBJ databases">
        <title>Full genome sequence of Nocardioides sp. R-3366.</title>
        <authorList>
            <person name="Im W.-T."/>
        </authorList>
    </citation>
    <scope>NUCLEOTIDE SEQUENCE [LARGE SCALE GENOMIC DNA]</scope>
    <source>
        <strain evidence="2 3">R-3366</strain>
    </source>
</reference>
<evidence type="ECO:0000313" key="3">
    <source>
        <dbReference type="Proteomes" id="UP000502996"/>
    </source>
</evidence>
<feature type="transmembrane region" description="Helical" evidence="1">
    <location>
        <begin position="211"/>
        <end position="229"/>
    </location>
</feature>